<protein>
    <submittedName>
        <fullName evidence="1">Uncharacterized protein</fullName>
    </submittedName>
</protein>
<reference evidence="1" key="1">
    <citation type="submission" date="2014-09" db="EMBL/GenBank/DDBJ databases">
        <authorList>
            <person name="Magalhaes I.L.F."/>
            <person name="Oliveira U."/>
            <person name="Santos F.R."/>
            <person name="Vidigal T.H.D.A."/>
            <person name="Brescovit A.D."/>
            <person name="Santos A.J."/>
        </authorList>
    </citation>
    <scope>NUCLEOTIDE SEQUENCE</scope>
    <source>
        <tissue evidence="1">Shoot tissue taken approximately 20 cm above the soil surface</tissue>
    </source>
</reference>
<evidence type="ECO:0000313" key="1">
    <source>
        <dbReference type="EMBL" id="JAE15737.1"/>
    </source>
</evidence>
<dbReference type="EMBL" id="GBRH01182159">
    <property type="protein sequence ID" value="JAE15737.1"/>
    <property type="molecule type" value="Transcribed_RNA"/>
</dbReference>
<reference evidence="1" key="2">
    <citation type="journal article" date="2015" name="Data Brief">
        <title>Shoot transcriptome of the giant reed, Arundo donax.</title>
        <authorList>
            <person name="Barrero R.A."/>
            <person name="Guerrero F.D."/>
            <person name="Moolhuijzen P."/>
            <person name="Goolsby J.A."/>
            <person name="Tidwell J."/>
            <person name="Bellgard S.E."/>
            <person name="Bellgard M.I."/>
        </authorList>
    </citation>
    <scope>NUCLEOTIDE SEQUENCE</scope>
    <source>
        <tissue evidence="1">Shoot tissue taken approximately 20 cm above the soil surface</tissue>
    </source>
</reference>
<sequence length="68" mass="8298">MTKCHTRTYQTNIKNMFTALHLRYPIQAQNAKHNFLKASRQSEECSHCFHFIWQDQNVWRTKMLNWPS</sequence>
<accession>A0A0A9FU07</accession>
<name>A0A0A9FU07_ARUDO</name>
<organism evidence="1">
    <name type="scientific">Arundo donax</name>
    <name type="common">Giant reed</name>
    <name type="synonym">Donax arundinaceus</name>
    <dbReference type="NCBI Taxonomy" id="35708"/>
    <lineage>
        <taxon>Eukaryota</taxon>
        <taxon>Viridiplantae</taxon>
        <taxon>Streptophyta</taxon>
        <taxon>Embryophyta</taxon>
        <taxon>Tracheophyta</taxon>
        <taxon>Spermatophyta</taxon>
        <taxon>Magnoliopsida</taxon>
        <taxon>Liliopsida</taxon>
        <taxon>Poales</taxon>
        <taxon>Poaceae</taxon>
        <taxon>PACMAD clade</taxon>
        <taxon>Arundinoideae</taxon>
        <taxon>Arundineae</taxon>
        <taxon>Arundo</taxon>
    </lineage>
</organism>
<dbReference type="AlphaFoldDB" id="A0A0A9FU07"/>
<proteinExistence type="predicted"/>